<dbReference type="InterPro" id="IPR008964">
    <property type="entry name" value="Invasin/intimin_cell_adhesion"/>
</dbReference>
<name>A0ABR7DZV4_9BACT</name>
<sequence>MPDMAQGYSLTLVAADNTEYDLLTTPTPPAGTYTLKLTLPTSDVYDFSKVTVDNGTRATGDVFTATAKFTISQQKIGEVELPVWLQTTALGQLDAVTVNKAKNRILSQISAIRGIADVKIYTNDGFNSEVNSGKLTPGNVYSYIVTLDANYTDGGKTTTSVGSQFVSFDKATNSYKVKNVISVKKTSVTIALLDRITNPIEIGSEFASVPDLVAYLAASINTINETMFTETGLTATVTGISQLPTADNTQIAYTVTVSDPSDPDYKSKYDYTFVTGGSVSSGNLQATENVCVFNNALLFVKILPTTATTMRLPKYSETYVYDWKAKDVTTLIANDLLLKNAGILTVEKNGNKYTPNYAVALLNAQGTVVGQNNAVAEGTTYGYKITINKSKYLQAVDLDMQNVYVDNSATDKIVITFVNSVEIKLRNDANFVCKDASVTMSGVDFEYDFVAGITKKEIIERIKSAILFANPGLAEYIGDVTLPNINRDRDITDKNGDFKSAYKVVFTDAVADFKSITVNGSTTGVTTEGTSYVYTGNFGLIARPVLTIKLNTYTFNKNDGSLTDEVIEQWIKADLLLTNPDLMGVTISSVLYIPRTLAYTVFFQSSSKVRDVKFDPSGVIVLPNLGGGFSGTYIRSITFGDEGDIPGVPYYMNAALPAYIKNPLTFGKTAEEYGNDILTDIQKRIKADKEALFPQIPTLSNWGGKISLIYNESGNTSEAIADNSYPEVTNVYGYKLEFANKADFEKFYKFAYTVSEGQLEADGNEFVYKLSVAIQKAKHKVTLPLVNVTYRDINTKLALQDSIKNAILEDPANAKFFADVAKLMKPAKSLTVTLDAPAEGTVPAKAGYGYTVAFANLVTNNIAITPTGSQKLNVNKAAIELTFPVTSYKYGRTKVSIENDLLNKFIDGNNDLFSLYACLADNLSDMFTINLDNVSATPPAVGDYPYTITVKEGQRTAWDNFTFTYNGNTAFVGYAHQQGDGVSIGQRKLTVTLPTYLAATAEEGTAAKAAFTFGKATKAEIIKQITDDILALNAKLTADNMVAVDLVITNKQMDKQNPVIGNYSYTVELTSDDYTFVYAIEGAEVTTIPDSEAVTAVDAVKVVAPGIVVAFSEEQLKGVWSIVSGVPVYDLTNLTLAADDYGFSLVSIEEDPENQKAAMTEARWNQLFSTNKLHWALYRNNKLQFHGNTLNSVLVDSIKNNVTQGNYKLRIVDASTLKSAIGNFDIQLDTDLANLKVTAATVEVKAGKDVYTKVYGTEVTKAADLKVALNFVTEPTLKAAKLLAEKNVIDLFETILPVDEDVYEADAPIGDYQLRVIDDMTREMLTPVIGVKFAASEAQAKVTITPAPLTAADLTVTLSVTREYGEDATDADVYAAVTGKLSDAFQAEISKLLNAENVNRTSWLDLSGVNKKTDVGTYELRLTSSAAAQIAALLPNFDITGATIVNAGLTVTKAPLTVRAKSYSRPYGGGNPDLEIEYIGLKNNEYENLADVFSVMPKIATDAKSDSRGSYDIYFTTEGVARNYTVTHENGTLSIDKIRRTIIWPEDQRNLVIPVGETVELSAYLKSEADGKPSINDIRYELSGNDRERVILSEVARGKYAVTGHVRTEGDNYVTITVYADGDDTYEDATPVTGTIKVIAPEGDAAKVNVIVSNVTSIYDGNPRTVSVKVTDVETGEEVKDFSIYYEGDQLGSVPTTYPSSQDAPTDAGVYTVTVKATLGSVTYAYTAKNKMVIAPKAVVVTARSFDIKYGNELPSYANAYDYNKNDFLNGEDFKVGQAPVVRIEAYNGKAGSYKLTPYSAQDFGRNYVVTYVSGFLKVSKAALTILADNKESVYGKDLEELTYTATGFVKGETLKDLGFAPRISSTVTRTSDAGVYPITFSDNYTSDNYEVSYVDGKYSVIAASQKITWNPESVIDVEGGDVILTASASSKLPVTFNSSNDAVAYVNQIGDAWILTPVTSGTVTVTAMQHGNKNYNAAEPVVVTFLVDDEYLSVDNEKITVTDYIEVYPRLFTHSVTVAAPSEIKQVELLLMNGTLQKVIRKPGSVIDLSSFGSGIYLLNVTLEDGTFKSVKIIKK</sequence>
<evidence type="ECO:0000313" key="2">
    <source>
        <dbReference type="EMBL" id="MBC5642953.1"/>
    </source>
</evidence>
<protein>
    <submittedName>
        <fullName evidence="2">T9SS type A sorting domain-containing protein</fullName>
    </submittedName>
</protein>
<dbReference type="SUPFAM" id="SSF49373">
    <property type="entry name" value="Invasin/intimin cell-adhesion fragments"/>
    <property type="match status" value="1"/>
</dbReference>
<dbReference type="InterPro" id="IPR026444">
    <property type="entry name" value="Secre_tail"/>
</dbReference>
<dbReference type="Gene3D" id="3.30.160.710">
    <property type="match status" value="1"/>
</dbReference>
<reference evidence="2 3" key="1">
    <citation type="submission" date="2020-08" db="EMBL/GenBank/DDBJ databases">
        <title>Genome public.</title>
        <authorList>
            <person name="Liu C."/>
            <person name="Sun Q."/>
        </authorList>
    </citation>
    <scope>NUCLEOTIDE SEQUENCE [LARGE SCALE GENOMIC DNA]</scope>
    <source>
        <strain evidence="2 3">BX2</strain>
    </source>
</reference>
<gene>
    <name evidence="2" type="ORF">H8S77_08635</name>
</gene>
<proteinExistence type="predicted"/>
<feature type="domain" description="MBG" evidence="1">
    <location>
        <begin position="1456"/>
        <end position="1534"/>
    </location>
</feature>
<keyword evidence="3" id="KW-1185">Reference proteome</keyword>
<evidence type="ECO:0000313" key="3">
    <source>
        <dbReference type="Proteomes" id="UP000644010"/>
    </source>
</evidence>
<dbReference type="EMBL" id="JACOOI010000007">
    <property type="protein sequence ID" value="MBC5642953.1"/>
    <property type="molecule type" value="Genomic_DNA"/>
</dbReference>
<dbReference type="NCBIfam" id="TIGR04183">
    <property type="entry name" value="Por_Secre_tail"/>
    <property type="match status" value="1"/>
</dbReference>
<dbReference type="Gene3D" id="2.60.40.1080">
    <property type="match status" value="1"/>
</dbReference>
<dbReference type="InterPro" id="IPR041286">
    <property type="entry name" value="MBG_2"/>
</dbReference>
<comment type="caution">
    <text evidence="2">The sequence shown here is derived from an EMBL/GenBank/DDBJ whole genome shotgun (WGS) entry which is preliminary data.</text>
</comment>
<feature type="domain" description="MBG" evidence="1">
    <location>
        <begin position="1824"/>
        <end position="1899"/>
    </location>
</feature>
<accession>A0ABR7DZV4</accession>
<dbReference type="Proteomes" id="UP000644010">
    <property type="component" value="Unassembled WGS sequence"/>
</dbReference>
<dbReference type="Pfam" id="PF18676">
    <property type="entry name" value="MBG_2"/>
    <property type="match status" value="2"/>
</dbReference>
<organism evidence="2 3">
    <name type="scientific">Parabacteroides segnis</name>
    <dbReference type="NCBI Taxonomy" id="2763058"/>
    <lineage>
        <taxon>Bacteria</taxon>
        <taxon>Pseudomonadati</taxon>
        <taxon>Bacteroidota</taxon>
        <taxon>Bacteroidia</taxon>
        <taxon>Bacteroidales</taxon>
        <taxon>Tannerellaceae</taxon>
        <taxon>Parabacteroides</taxon>
    </lineage>
</organism>
<evidence type="ECO:0000259" key="1">
    <source>
        <dbReference type="Pfam" id="PF18676"/>
    </source>
</evidence>